<dbReference type="InterPro" id="IPR003593">
    <property type="entry name" value="AAA+_ATPase"/>
</dbReference>
<dbReference type="Gene3D" id="3.40.50.300">
    <property type="entry name" value="P-loop containing nucleotide triphosphate hydrolases"/>
    <property type="match status" value="1"/>
</dbReference>
<dbReference type="InterPro" id="IPR027417">
    <property type="entry name" value="P-loop_NTPase"/>
</dbReference>
<dbReference type="NCBIfam" id="NF005304">
    <property type="entry name" value="PRK06835.1"/>
    <property type="match status" value="1"/>
</dbReference>
<organism evidence="2 3">
    <name type="scientific">Luoshenia tenuis</name>
    <dbReference type="NCBI Taxonomy" id="2763654"/>
    <lineage>
        <taxon>Bacteria</taxon>
        <taxon>Bacillati</taxon>
        <taxon>Bacillota</taxon>
        <taxon>Clostridia</taxon>
        <taxon>Christensenellales</taxon>
        <taxon>Christensenellaceae</taxon>
        <taxon>Luoshenia</taxon>
    </lineage>
</organism>
<dbReference type="EMBL" id="JACRSO010000003">
    <property type="protein sequence ID" value="MBC8529368.1"/>
    <property type="molecule type" value="Genomic_DNA"/>
</dbReference>
<reference evidence="2" key="1">
    <citation type="submission" date="2020-08" db="EMBL/GenBank/DDBJ databases">
        <title>Genome public.</title>
        <authorList>
            <person name="Liu C."/>
            <person name="Sun Q."/>
        </authorList>
    </citation>
    <scope>NUCLEOTIDE SEQUENCE</scope>
    <source>
        <strain evidence="2">NSJ-44</strain>
    </source>
</reference>
<evidence type="ECO:0000259" key="1">
    <source>
        <dbReference type="SMART" id="SM00382"/>
    </source>
</evidence>
<dbReference type="GO" id="GO:0005524">
    <property type="term" value="F:ATP binding"/>
    <property type="evidence" value="ECO:0007669"/>
    <property type="project" value="UniProtKB-KW"/>
</dbReference>
<dbReference type="RefSeq" id="WP_249285223.1">
    <property type="nucleotide sequence ID" value="NZ_JACRSO010000003.1"/>
</dbReference>
<dbReference type="Proteomes" id="UP000654279">
    <property type="component" value="Unassembled WGS sequence"/>
</dbReference>
<dbReference type="PANTHER" id="PTHR30050">
    <property type="entry name" value="CHROMOSOMAL REPLICATION INITIATOR PROTEIN DNAA"/>
    <property type="match status" value="1"/>
</dbReference>
<dbReference type="SMART" id="SM00382">
    <property type="entry name" value="AAA"/>
    <property type="match status" value="1"/>
</dbReference>
<feature type="domain" description="AAA+ ATPase" evidence="1">
    <location>
        <begin position="184"/>
        <end position="308"/>
    </location>
</feature>
<comment type="caution">
    <text evidence="2">The sequence shown here is derived from an EMBL/GenBank/DDBJ whole genome shotgun (WGS) entry which is preliminary data.</text>
</comment>
<dbReference type="AlphaFoldDB" id="A0A926HMP8"/>
<keyword evidence="2" id="KW-0067">ATP-binding</keyword>
<sequence>MPGSKREWMRQVLDEWSLKRDRNRRRMEQARAQIEREVPQWADIERQIGALQAAAARQALADPSSAQTVAEETAQTVAVLRSRQAQLLESEGVDPTALELQFDCPLCRDSGFSDAQGRVLCTCAQRRLAELCARDSGLEAFPRHTFKDFDESIFPQGGTQNQRAQMLRLRDFCLDYARAFPKNETHNILLMGAPGLGKTFLMHCIASEVIRRGFSVLTTTAYRLQEALLEQPLGGGYERRSALYLTPELLVLDDLGAEPRISNVTLEQLFAVLNERMISGKGTLITTNLTLPELRDRYRDRVISRLIDPQQTATFLLTGQDVRLRRDGSQG</sequence>
<keyword evidence="2" id="KW-0547">Nucleotide-binding</keyword>
<dbReference type="GO" id="GO:0006260">
    <property type="term" value="P:DNA replication"/>
    <property type="evidence" value="ECO:0007669"/>
    <property type="project" value="TreeGrafter"/>
</dbReference>
<evidence type="ECO:0000313" key="2">
    <source>
        <dbReference type="EMBL" id="MBC8529368.1"/>
    </source>
</evidence>
<protein>
    <submittedName>
        <fullName evidence="2">ATP-binding protein</fullName>
    </submittedName>
</protein>
<accession>A0A926HMP8</accession>
<keyword evidence="3" id="KW-1185">Reference proteome</keyword>
<dbReference type="SUPFAM" id="SSF52540">
    <property type="entry name" value="P-loop containing nucleoside triphosphate hydrolases"/>
    <property type="match status" value="1"/>
</dbReference>
<dbReference type="CDD" id="cd00009">
    <property type="entry name" value="AAA"/>
    <property type="match status" value="1"/>
</dbReference>
<dbReference type="PANTHER" id="PTHR30050:SF4">
    <property type="entry name" value="ATP-BINDING PROTEIN RV3427C IN INSERTION SEQUENCE-RELATED"/>
    <property type="match status" value="1"/>
</dbReference>
<dbReference type="Pfam" id="PF01695">
    <property type="entry name" value="IstB_IS21"/>
    <property type="match status" value="1"/>
</dbReference>
<proteinExistence type="predicted"/>
<gene>
    <name evidence="2" type="ORF">H8699_08005</name>
</gene>
<evidence type="ECO:0000313" key="3">
    <source>
        <dbReference type="Proteomes" id="UP000654279"/>
    </source>
</evidence>
<name>A0A926HMP8_9FIRM</name>
<dbReference type="InterPro" id="IPR002611">
    <property type="entry name" value="IstB_ATP-bd"/>
</dbReference>